<evidence type="ECO:0000256" key="8">
    <source>
        <dbReference type="ARBA" id="ARBA00023136"/>
    </source>
</evidence>
<feature type="transmembrane region" description="Helical" evidence="9">
    <location>
        <begin position="359"/>
        <end position="381"/>
    </location>
</feature>
<dbReference type="EMBL" id="BTFZ01000013">
    <property type="protein sequence ID" value="GMM37955.1"/>
    <property type="molecule type" value="Genomic_DNA"/>
</dbReference>
<dbReference type="GeneID" id="90075930"/>
<dbReference type="PANTHER" id="PTHR10766:SF55">
    <property type="entry name" value="TRANSMEMBRANE 9 SUPERFAMILY MEMBER 4"/>
    <property type="match status" value="1"/>
</dbReference>
<feature type="transmembrane region" description="Helical" evidence="9">
    <location>
        <begin position="563"/>
        <end position="582"/>
    </location>
</feature>
<dbReference type="GO" id="GO:0072657">
    <property type="term" value="P:protein localization to membrane"/>
    <property type="evidence" value="ECO:0007669"/>
    <property type="project" value="TreeGrafter"/>
</dbReference>
<dbReference type="PANTHER" id="PTHR10766">
    <property type="entry name" value="TRANSMEMBRANE 9 SUPERFAMILY PROTEIN"/>
    <property type="match status" value="1"/>
</dbReference>
<organism evidence="10 11">
    <name type="scientific">Saccharomycopsis crataegensis</name>
    <dbReference type="NCBI Taxonomy" id="43959"/>
    <lineage>
        <taxon>Eukaryota</taxon>
        <taxon>Fungi</taxon>
        <taxon>Dikarya</taxon>
        <taxon>Ascomycota</taxon>
        <taxon>Saccharomycotina</taxon>
        <taxon>Saccharomycetes</taxon>
        <taxon>Saccharomycopsidaceae</taxon>
        <taxon>Saccharomycopsis</taxon>
    </lineage>
</organism>
<reference evidence="10 11" key="1">
    <citation type="journal article" date="2023" name="Elife">
        <title>Identification of key yeast species and microbe-microbe interactions impacting larval growth of Drosophila in the wild.</title>
        <authorList>
            <person name="Mure A."/>
            <person name="Sugiura Y."/>
            <person name="Maeda R."/>
            <person name="Honda K."/>
            <person name="Sakurai N."/>
            <person name="Takahashi Y."/>
            <person name="Watada M."/>
            <person name="Katoh T."/>
            <person name="Gotoh A."/>
            <person name="Gotoh Y."/>
            <person name="Taniguchi I."/>
            <person name="Nakamura K."/>
            <person name="Hayashi T."/>
            <person name="Katayama T."/>
            <person name="Uemura T."/>
            <person name="Hattori Y."/>
        </authorList>
    </citation>
    <scope>NUCLEOTIDE SEQUENCE [LARGE SCALE GENOMIC DNA]</scope>
    <source>
        <strain evidence="10 11">SC-9</strain>
    </source>
</reference>
<dbReference type="GO" id="GO:0016020">
    <property type="term" value="C:membrane"/>
    <property type="evidence" value="ECO:0007669"/>
    <property type="project" value="UniProtKB-SubCell"/>
</dbReference>
<evidence type="ECO:0000256" key="3">
    <source>
        <dbReference type="ARBA" id="ARBA00005227"/>
    </source>
</evidence>
<keyword evidence="7" id="KW-0333">Golgi apparatus</keyword>
<dbReference type="RefSeq" id="XP_064854951.1">
    <property type="nucleotide sequence ID" value="XM_064998879.1"/>
</dbReference>
<evidence type="ECO:0000256" key="2">
    <source>
        <dbReference type="ARBA" id="ARBA00004555"/>
    </source>
</evidence>
<feature type="transmembrane region" description="Helical" evidence="9">
    <location>
        <begin position="467"/>
        <end position="490"/>
    </location>
</feature>
<gene>
    <name evidence="10" type="ORF">DASC09_052800</name>
</gene>
<name>A0AAV5QUV0_9ASCO</name>
<evidence type="ECO:0000256" key="7">
    <source>
        <dbReference type="ARBA" id="ARBA00023034"/>
    </source>
</evidence>
<sequence length="705" mass="80768">MRARGLGATLCYNNTNWGIFSLFSLAVHGPKVYKDHDKVDLFINKVQSDNSQLPYSYYELPFTCSANEATSQVPLSLGQIFRGDRIVKSDYQLSFKDDSDCAKTCVTLISSQGVRKAQDLIKQNYSNEWIIDGLPSATTLIHTEDLSKLYRPGFPIGFMENGKYYLNNHAMILIRFHREANDGYSIVGFEVYPKSVATEKCPGALNNYERLELSDSLISTVYGGILVPYTYAVYWREETEVNYENRWELYMNKEEDNSLHYFSLVYSLIFTIICSVIVGLVLAKLLRNDIKNHNRDDESTGSSMNGWRKLRNDVFSSPSGCLIFCILVGAGIQLLVTVSSVVFLFAFKILDNNVPGKTLTYATFLFILSGGIAGYVTYFFYDNFVFCDRRLSRGRSNSVIPRRKLKLASNKSKRTINSSFDDIVHDWFHVSLYSGAALAGFIIFTVLFLNFFIWAKESSTALPFGTIVVLIVFYFFCEIPLALIGGYIAYKNCLRQHEQRILLPPPVTSPIASPNMDEFNINNNNNHNNGELNNKTTDSLLSKQTKPSMVPNQPFYLKHWNSILISGLIPFICFYIELFYIYKVIWLEKNSFYYLYGFLFITIVLLLILVCESVIIALYLQLNNGDYRWQWKSFFVGGAMANYVMMYSIFYFVKHLRSHYDFVSSLLYFTYSFLIYLLMVLSLGSVGSITGYLFVKKIYGTMKID</sequence>
<feature type="transmembrane region" description="Helical" evidence="9">
    <location>
        <begin position="673"/>
        <end position="695"/>
    </location>
</feature>
<keyword evidence="11" id="KW-1185">Reference proteome</keyword>
<protein>
    <recommendedName>
        <fullName evidence="9">Transmembrane 9 superfamily member</fullName>
    </recommendedName>
</protein>
<evidence type="ECO:0000256" key="4">
    <source>
        <dbReference type="ARBA" id="ARBA00022692"/>
    </source>
</evidence>
<dbReference type="AlphaFoldDB" id="A0AAV5QUV0"/>
<dbReference type="Proteomes" id="UP001360560">
    <property type="component" value="Unassembled WGS sequence"/>
</dbReference>
<comment type="similarity">
    <text evidence="3 9">Belongs to the nonaspanin (TM9SF) (TC 9.A.2) family.</text>
</comment>
<feature type="transmembrane region" description="Helical" evidence="9">
    <location>
        <begin position="634"/>
        <end position="653"/>
    </location>
</feature>
<keyword evidence="4 9" id="KW-0812">Transmembrane</keyword>
<comment type="subcellular location">
    <subcellularLocation>
        <location evidence="2">Golgi apparatus</location>
    </subcellularLocation>
    <subcellularLocation>
        <location evidence="1">Membrane</location>
        <topology evidence="1">Multi-pass membrane protein</topology>
    </subcellularLocation>
</comment>
<comment type="caution">
    <text evidence="10">The sequence shown here is derived from an EMBL/GenBank/DDBJ whole genome shotgun (WGS) entry which is preliminary data.</text>
</comment>
<dbReference type="Pfam" id="PF02990">
    <property type="entry name" value="EMP70"/>
    <property type="match status" value="1"/>
</dbReference>
<evidence type="ECO:0000313" key="11">
    <source>
        <dbReference type="Proteomes" id="UP001360560"/>
    </source>
</evidence>
<feature type="transmembrane region" description="Helical" evidence="9">
    <location>
        <begin position="321"/>
        <end position="347"/>
    </location>
</feature>
<evidence type="ECO:0000313" key="10">
    <source>
        <dbReference type="EMBL" id="GMM37955.1"/>
    </source>
</evidence>
<evidence type="ECO:0000256" key="9">
    <source>
        <dbReference type="RuleBase" id="RU363079"/>
    </source>
</evidence>
<keyword evidence="5" id="KW-0732">Signal</keyword>
<keyword evidence="8 9" id="KW-0472">Membrane</keyword>
<keyword evidence="6 9" id="KW-1133">Transmembrane helix</keyword>
<feature type="transmembrane region" description="Helical" evidence="9">
    <location>
        <begin position="432"/>
        <end position="455"/>
    </location>
</feature>
<evidence type="ECO:0000256" key="1">
    <source>
        <dbReference type="ARBA" id="ARBA00004141"/>
    </source>
</evidence>
<feature type="transmembrane region" description="Helical" evidence="9">
    <location>
        <begin position="594"/>
        <end position="622"/>
    </location>
</feature>
<evidence type="ECO:0000256" key="6">
    <source>
        <dbReference type="ARBA" id="ARBA00022989"/>
    </source>
</evidence>
<dbReference type="InterPro" id="IPR004240">
    <property type="entry name" value="EMP70"/>
</dbReference>
<dbReference type="GO" id="GO:0005794">
    <property type="term" value="C:Golgi apparatus"/>
    <property type="evidence" value="ECO:0007669"/>
    <property type="project" value="UniProtKB-SubCell"/>
</dbReference>
<accession>A0AAV5QUV0</accession>
<proteinExistence type="inferred from homology"/>
<evidence type="ECO:0000256" key="5">
    <source>
        <dbReference type="ARBA" id="ARBA00022729"/>
    </source>
</evidence>
<feature type="transmembrane region" description="Helical" evidence="9">
    <location>
        <begin position="261"/>
        <end position="286"/>
    </location>
</feature>